<dbReference type="Pfam" id="PF03140">
    <property type="entry name" value="DUF247"/>
    <property type="match status" value="1"/>
</dbReference>
<dbReference type="Proteomes" id="UP000197138">
    <property type="component" value="Unassembled WGS sequence"/>
</dbReference>
<keyword evidence="5" id="KW-1185">Reference proteome</keyword>
<gene>
    <name evidence="6" type="primary">LOC116187045</name>
    <name evidence="3" type="ORF">CDL15_Pgr015735</name>
</gene>
<evidence type="ECO:0000256" key="2">
    <source>
        <dbReference type="SAM" id="Phobius"/>
    </source>
</evidence>
<evidence type="ECO:0000313" key="6">
    <source>
        <dbReference type="RefSeq" id="XP_031371485.1"/>
    </source>
</evidence>
<proteinExistence type="predicted"/>
<dbReference type="OrthoDB" id="672127at2759"/>
<keyword evidence="2" id="KW-0812">Transmembrane</keyword>
<protein>
    <submittedName>
        <fullName evidence="6">UPF0481 protein At3g47200-like isoform X1</fullName>
    </submittedName>
</protein>
<accession>A0A218XPU0</accession>
<evidence type="ECO:0000313" key="4">
    <source>
        <dbReference type="Proteomes" id="UP000197138"/>
    </source>
</evidence>
<reference evidence="4" key="1">
    <citation type="journal article" date="2017" name="Plant J.">
        <title>The pomegranate (Punica granatum L.) genome and the genomics of punicalagin biosynthesis.</title>
        <authorList>
            <person name="Qin G."/>
            <person name="Xu C."/>
            <person name="Ming R."/>
            <person name="Tang H."/>
            <person name="Guyot R."/>
            <person name="Kramer E.M."/>
            <person name="Hu Y."/>
            <person name="Yi X."/>
            <person name="Qi Y."/>
            <person name="Xu X."/>
            <person name="Gao Z."/>
            <person name="Pan H."/>
            <person name="Jian J."/>
            <person name="Tian Y."/>
            <person name="Yue Z."/>
            <person name="Xu Y."/>
        </authorList>
    </citation>
    <scope>NUCLEOTIDE SEQUENCE [LARGE SCALE GENOMIC DNA]</scope>
    <source>
        <strain evidence="4">cv. Dabenzi</strain>
    </source>
</reference>
<reference evidence="5" key="3">
    <citation type="journal article" date="2020" name="Plant Biotechnol. J.">
        <title>The pomegranate (Punica granatum L.) draft genome dissects genetic divergence between soft- and hard-seeded cultivars.</title>
        <authorList>
            <person name="Luo X."/>
            <person name="Li H."/>
            <person name="Wu Z."/>
            <person name="Yao W."/>
            <person name="Zhao P."/>
            <person name="Cao D."/>
            <person name="Yu H."/>
            <person name="Li K."/>
            <person name="Poudel K."/>
            <person name="Zhao D."/>
            <person name="Zhang F."/>
            <person name="Xia X."/>
            <person name="Chen L."/>
            <person name="Wang Q."/>
            <person name="Jing D."/>
            <person name="Cao S."/>
        </authorList>
    </citation>
    <scope>NUCLEOTIDE SEQUENCE [LARGE SCALE GENOMIC DNA]</scope>
</reference>
<dbReference type="GeneID" id="116187045"/>
<keyword evidence="2" id="KW-0472">Membrane</keyword>
<dbReference type="RefSeq" id="XP_031371485.1">
    <property type="nucleotide sequence ID" value="XM_031515625.1"/>
</dbReference>
<evidence type="ECO:0000313" key="5">
    <source>
        <dbReference type="Proteomes" id="UP000515151"/>
    </source>
</evidence>
<dbReference type="EMBL" id="MTKT01001080">
    <property type="protein sequence ID" value="OWM86699.1"/>
    <property type="molecule type" value="Genomic_DNA"/>
</dbReference>
<name>A0A218XPU0_PUNGR</name>
<feature type="transmembrane region" description="Helical" evidence="2">
    <location>
        <begin position="456"/>
        <end position="477"/>
    </location>
</feature>
<reference evidence="3" key="2">
    <citation type="submission" date="2017-06" db="EMBL/GenBank/DDBJ databases">
        <title>The pomegranate genome and the genomics of punicalagin biosynthesis.</title>
        <authorList>
            <person name="Xu C."/>
        </authorList>
    </citation>
    <scope>NUCLEOTIDE SEQUENCE [LARGE SCALE GENOMIC DNA]</scope>
    <source>
        <tissue evidence="3">Fresh leaf</tissue>
    </source>
</reference>
<dbReference type="PANTHER" id="PTHR31170">
    <property type="entry name" value="BNAC04G53230D PROTEIN"/>
    <property type="match status" value="1"/>
</dbReference>
<evidence type="ECO:0000256" key="1">
    <source>
        <dbReference type="SAM" id="MobiDB-lite"/>
    </source>
</evidence>
<reference evidence="6" key="4">
    <citation type="submission" date="2025-04" db="UniProtKB">
        <authorList>
            <consortium name="RefSeq"/>
        </authorList>
    </citation>
    <scope>IDENTIFICATION</scope>
    <source>
        <tissue evidence="6">Leaf</tissue>
    </source>
</reference>
<dbReference type="AlphaFoldDB" id="A0A218XPU0"/>
<feature type="region of interest" description="Disordered" evidence="1">
    <location>
        <begin position="1"/>
        <end position="39"/>
    </location>
</feature>
<dbReference type="InterPro" id="IPR004158">
    <property type="entry name" value="DUF247_pln"/>
</dbReference>
<dbReference type="Proteomes" id="UP000515151">
    <property type="component" value="Chromosome 8"/>
</dbReference>
<sequence length="480" mass="55429">MIDKKIRLENISPEVGNENQSDQFVDIENPSPKKNKNPEITPLLASLEEELNSWSELSGEHCIYKVPERLRTAGNESLYNPKVVSIGPIHHEREGLEAMEEYKKRFLKDFLARLKVKFADYAQFMQGREEKLRNSYAYEGVGHLKSDKLTKIFMVDAAFLVELLLRNSLLKAQDDKSCSRVKPLDFKSSSDVKPLDFKSCRIFGRPKMLIDIQRDVILVENQLPMFILEEIFDTFISPEVDVISLVCEFVSSDRDGASKPDLESVQRSNPVHFLDCLRSCYIFECNDAGEVPKPRDRAPVKHPYIHSVSELHEAGLDFKKSESSNLFSIKYEDGLLRLPYMPIGSASEMIYRNLLAFEQCHYLPSERIFTDFFRLMDQLVNTPQDIDLLVENEIIRRTLGESSAAADVFNRISHGLQTCYDQNHFAEIYRELKAYYDRPWNRWKATLKHKYFHNPWAIISVVAAAILLILTIIQTVFSIL</sequence>
<keyword evidence="2" id="KW-1133">Transmembrane helix</keyword>
<dbReference type="PANTHER" id="PTHR31170:SF25">
    <property type="entry name" value="BNAA09G04570D PROTEIN"/>
    <property type="match status" value="1"/>
</dbReference>
<organism evidence="3 4">
    <name type="scientific">Punica granatum</name>
    <name type="common">Pomegranate</name>
    <dbReference type="NCBI Taxonomy" id="22663"/>
    <lineage>
        <taxon>Eukaryota</taxon>
        <taxon>Viridiplantae</taxon>
        <taxon>Streptophyta</taxon>
        <taxon>Embryophyta</taxon>
        <taxon>Tracheophyta</taxon>
        <taxon>Spermatophyta</taxon>
        <taxon>Magnoliopsida</taxon>
        <taxon>eudicotyledons</taxon>
        <taxon>Gunneridae</taxon>
        <taxon>Pentapetalae</taxon>
        <taxon>rosids</taxon>
        <taxon>malvids</taxon>
        <taxon>Myrtales</taxon>
        <taxon>Lythraceae</taxon>
        <taxon>Punica</taxon>
    </lineage>
</organism>
<evidence type="ECO:0000313" key="3">
    <source>
        <dbReference type="EMBL" id="OWM86699.1"/>
    </source>
</evidence>